<organism evidence="1 2">
    <name type="scientific">Diphasiastrum complanatum</name>
    <name type="common">Issler's clubmoss</name>
    <name type="synonym">Lycopodium complanatum</name>
    <dbReference type="NCBI Taxonomy" id="34168"/>
    <lineage>
        <taxon>Eukaryota</taxon>
        <taxon>Viridiplantae</taxon>
        <taxon>Streptophyta</taxon>
        <taxon>Embryophyta</taxon>
        <taxon>Tracheophyta</taxon>
        <taxon>Lycopodiopsida</taxon>
        <taxon>Lycopodiales</taxon>
        <taxon>Lycopodiaceae</taxon>
        <taxon>Lycopodioideae</taxon>
        <taxon>Diphasiastrum</taxon>
    </lineage>
</organism>
<comment type="caution">
    <text evidence="1">The sequence shown here is derived from an EMBL/GenBank/DDBJ whole genome shotgun (WGS) entry which is preliminary data.</text>
</comment>
<evidence type="ECO:0000313" key="1">
    <source>
        <dbReference type="EMBL" id="KAJ7546336.1"/>
    </source>
</evidence>
<protein>
    <submittedName>
        <fullName evidence="1">Uncharacterized protein</fullName>
    </submittedName>
</protein>
<evidence type="ECO:0000313" key="2">
    <source>
        <dbReference type="Proteomes" id="UP001162992"/>
    </source>
</evidence>
<proteinExistence type="predicted"/>
<keyword evidence="2" id="KW-1185">Reference proteome</keyword>
<dbReference type="EMBL" id="CM055099">
    <property type="protein sequence ID" value="KAJ7546336.1"/>
    <property type="molecule type" value="Genomic_DNA"/>
</dbReference>
<sequence length="246" mass="27360">MTILEAEKSFQVYNDNSVHTTLEFFKPSNEGILQDELVGGVTEQYRKYKSFAVPFIEAAVLKSVDGSSELGILEHYKLNTDFPSLTDPAVYPESTSVIEGIEKVSVYAEWLLCEAVTALSSSQLLQTLQKDDIVHIDVITIGSSSFESVYSETHKTYSRLVNDINQLLSACTIFKLPDSSKLIIVGSWQSLPVLNLTELIPLENDKESVSDADQAKTISLDNDEEKEKGGGIFSRQMNLYKVVDFV</sequence>
<dbReference type="Proteomes" id="UP001162992">
    <property type="component" value="Chromosome 8"/>
</dbReference>
<name>A0ACC2CWG8_DIPCM</name>
<gene>
    <name evidence="1" type="ORF">O6H91_08G036000</name>
</gene>
<accession>A0ACC2CWG8</accession>
<reference evidence="2" key="1">
    <citation type="journal article" date="2024" name="Proc. Natl. Acad. Sci. U.S.A.">
        <title>Extraordinary preservation of gene collinearity over three hundred million years revealed in homosporous lycophytes.</title>
        <authorList>
            <person name="Li C."/>
            <person name="Wickell D."/>
            <person name="Kuo L.Y."/>
            <person name="Chen X."/>
            <person name="Nie B."/>
            <person name="Liao X."/>
            <person name="Peng D."/>
            <person name="Ji J."/>
            <person name="Jenkins J."/>
            <person name="Williams M."/>
            <person name="Shu S."/>
            <person name="Plott C."/>
            <person name="Barry K."/>
            <person name="Rajasekar S."/>
            <person name="Grimwood J."/>
            <person name="Han X."/>
            <person name="Sun S."/>
            <person name="Hou Z."/>
            <person name="He W."/>
            <person name="Dai G."/>
            <person name="Sun C."/>
            <person name="Schmutz J."/>
            <person name="Leebens-Mack J.H."/>
            <person name="Li F.W."/>
            <person name="Wang L."/>
        </authorList>
    </citation>
    <scope>NUCLEOTIDE SEQUENCE [LARGE SCALE GENOMIC DNA]</scope>
    <source>
        <strain evidence="2">cv. PW_Plant_1</strain>
    </source>
</reference>